<protein>
    <submittedName>
        <fullName evidence="2">Polysaccharide pyruvyl transferase family protein</fullName>
    </submittedName>
</protein>
<evidence type="ECO:0000259" key="1">
    <source>
        <dbReference type="Pfam" id="PF04230"/>
    </source>
</evidence>
<keyword evidence="2" id="KW-0808">Transferase</keyword>
<dbReference type="Pfam" id="PF04230">
    <property type="entry name" value="PS_pyruv_trans"/>
    <property type="match status" value="1"/>
</dbReference>
<dbReference type="EMBL" id="JAENIO010000011">
    <property type="protein sequence ID" value="MBK1833670.1"/>
    <property type="molecule type" value="Genomic_DNA"/>
</dbReference>
<dbReference type="AlphaFoldDB" id="A0A934RT10"/>
<feature type="domain" description="Polysaccharide pyruvyl transferase" evidence="1">
    <location>
        <begin position="55"/>
        <end position="217"/>
    </location>
</feature>
<evidence type="ECO:0000313" key="2">
    <source>
        <dbReference type="EMBL" id="MBK1833670.1"/>
    </source>
</evidence>
<evidence type="ECO:0000313" key="3">
    <source>
        <dbReference type="Proteomes" id="UP000604083"/>
    </source>
</evidence>
<organism evidence="2 3">
    <name type="scientific">Roseibacillus ishigakijimensis</name>
    <dbReference type="NCBI Taxonomy" id="454146"/>
    <lineage>
        <taxon>Bacteria</taxon>
        <taxon>Pseudomonadati</taxon>
        <taxon>Verrucomicrobiota</taxon>
        <taxon>Verrucomicrobiia</taxon>
        <taxon>Verrucomicrobiales</taxon>
        <taxon>Verrucomicrobiaceae</taxon>
        <taxon>Roseibacillus</taxon>
    </lineage>
</organism>
<dbReference type="InterPro" id="IPR007345">
    <property type="entry name" value="Polysacch_pyruvyl_Trfase"/>
</dbReference>
<reference evidence="2" key="1">
    <citation type="submission" date="2021-01" db="EMBL/GenBank/DDBJ databases">
        <title>Modified the classification status of verrucomicrobia.</title>
        <authorList>
            <person name="Feng X."/>
        </authorList>
    </citation>
    <scope>NUCLEOTIDE SEQUENCE</scope>
    <source>
        <strain evidence="2">KCTC 12986</strain>
    </source>
</reference>
<comment type="caution">
    <text evidence="2">The sequence shown here is derived from an EMBL/GenBank/DDBJ whole genome shotgun (WGS) entry which is preliminary data.</text>
</comment>
<dbReference type="Proteomes" id="UP000604083">
    <property type="component" value="Unassembled WGS sequence"/>
</dbReference>
<sequence>MKVFLVNDTSRWENHFGCQLVGASYREWFARTGVQLLGSVGRDFGEEIYPALEKADLVVVNGEGSVHHNKNQHLLKLAERWPTVLLNSVWQDNVRQDFHRHLKLVTFRESRSLQSWQATGPEEVPARRVPDLVFGSSLVAEWAHAAPVERQGMLRTDDVRYAAKAKRPVKGIFKRLAYRRGVLTRCETPPAFMLDRIMRSERVVTGRFHAVALAIASESDFVCWPSNTHKIEGMLEDAGLSERLVPQAEAEAFAAEAPPLAVEKARSYTREARKRIAALFESLHEFAG</sequence>
<dbReference type="GO" id="GO:0016740">
    <property type="term" value="F:transferase activity"/>
    <property type="evidence" value="ECO:0007669"/>
    <property type="project" value="UniProtKB-KW"/>
</dbReference>
<keyword evidence="3" id="KW-1185">Reference proteome</keyword>
<accession>A0A934RT10</accession>
<gene>
    <name evidence="2" type="ORF">JIN78_06305</name>
</gene>
<name>A0A934RT10_9BACT</name>
<proteinExistence type="predicted"/>
<dbReference type="RefSeq" id="WP_200391104.1">
    <property type="nucleotide sequence ID" value="NZ_JAENIO010000011.1"/>
</dbReference>